<dbReference type="Proteomes" id="UP000807115">
    <property type="component" value="Chromosome 1"/>
</dbReference>
<organism evidence="1 2">
    <name type="scientific">Sorghum bicolor</name>
    <name type="common">Sorghum</name>
    <name type="synonym">Sorghum vulgare</name>
    <dbReference type="NCBI Taxonomy" id="4558"/>
    <lineage>
        <taxon>Eukaryota</taxon>
        <taxon>Viridiplantae</taxon>
        <taxon>Streptophyta</taxon>
        <taxon>Embryophyta</taxon>
        <taxon>Tracheophyta</taxon>
        <taxon>Spermatophyta</taxon>
        <taxon>Magnoliopsida</taxon>
        <taxon>Liliopsida</taxon>
        <taxon>Poales</taxon>
        <taxon>Poaceae</taxon>
        <taxon>PACMAD clade</taxon>
        <taxon>Panicoideae</taxon>
        <taxon>Andropogonodae</taxon>
        <taxon>Andropogoneae</taxon>
        <taxon>Sorghinae</taxon>
        <taxon>Sorghum</taxon>
    </lineage>
</organism>
<protein>
    <submittedName>
        <fullName evidence="1">Uncharacterized protein</fullName>
    </submittedName>
</protein>
<gene>
    <name evidence="1" type="ORF">BDA96_01G492100</name>
</gene>
<dbReference type="AlphaFoldDB" id="A0A921S833"/>
<accession>A0A921S833</accession>
<comment type="caution">
    <text evidence="1">The sequence shown here is derived from an EMBL/GenBank/DDBJ whole genome shotgun (WGS) entry which is preliminary data.</text>
</comment>
<proteinExistence type="predicted"/>
<dbReference type="EMBL" id="CM027680">
    <property type="protein sequence ID" value="KAG0552247.1"/>
    <property type="molecule type" value="Genomic_DNA"/>
</dbReference>
<reference evidence="1" key="2">
    <citation type="submission" date="2020-10" db="EMBL/GenBank/DDBJ databases">
        <authorList>
            <person name="Cooper E.A."/>
            <person name="Brenton Z.W."/>
            <person name="Flinn B.S."/>
            <person name="Jenkins J."/>
            <person name="Shu S."/>
            <person name="Flowers D."/>
            <person name="Luo F."/>
            <person name="Wang Y."/>
            <person name="Xia P."/>
            <person name="Barry K."/>
            <person name="Daum C."/>
            <person name="Lipzen A."/>
            <person name="Yoshinaga Y."/>
            <person name="Schmutz J."/>
            <person name="Saski C."/>
            <person name="Vermerris W."/>
            <person name="Kresovich S."/>
        </authorList>
    </citation>
    <scope>NUCLEOTIDE SEQUENCE</scope>
</reference>
<evidence type="ECO:0000313" key="2">
    <source>
        <dbReference type="Proteomes" id="UP000807115"/>
    </source>
</evidence>
<evidence type="ECO:0000313" key="1">
    <source>
        <dbReference type="EMBL" id="KAG0552247.1"/>
    </source>
</evidence>
<name>A0A921S833_SORBI</name>
<sequence>METKMCIFDAPVACRFMMNKQFSLFKSFPFVLQC</sequence>
<reference evidence="1" key="1">
    <citation type="journal article" date="2019" name="BMC Genomics">
        <title>A new reference genome for Sorghum bicolor reveals high levels of sequence similarity between sweet and grain genotypes: implications for the genetics of sugar metabolism.</title>
        <authorList>
            <person name="Cooper E.A."/>
            <person name="Brenton Z.W."/>
            <person name="Flinn B.S."/>
            <person name="Jenkins J."/>
            <person name="Shu S."/>
            <person name="Flowers D."/>
            <person name="Luo F."/>
            <person name="Wang Y."/>
            <person name="Xia P."/>
            <person name="Barry K."/>
            <person name="Daum C."/>
            <person name="Lipzen A."/>
            <person name="Yoshinaga Y."/>
            <person name="Schmutz J."/>
            <person name="Saski C."/>
            <person name="Vermerris W."/>
            <person name="Kresovich S."/>
        </authorList>
    </citation>
    <scope>NUCLEOTIDE SEQUENCE</scope>
</reference>